<evidence type="ECO:0000256" key="1">
    <source>
        <dbReference type="SAM" id="MobiDB-lite"/>
    </source>
</evidence>
<evidence type="ECO:0000256" key="2">
    <source>
        <dbReference type="SAM" id="SignalP"/>
    </source>
</evidence>
<feature type="signal peptide" evidence="2">
    <location>
        <begin position="1"/>
        <end position="17"/>
    </location>
</feature>
<protein>
    <recommendedName>
        <fullName evidence="5">DUF11 domain-containing protein</fullName>
    </recommendedName>
</protein>
<evidence type="ECO:0000313" key="4">
    <source>
        <dbReference type="Proteomes" id="UP000503441"/>
    </source>
</evidence>
<feature type="compositionally biased region" description="Polar residues" evidence="1">
    <location>
        <begin position="171"/>
        <end position="189"/>
    </location>
</feature>
<dbReference type="EMBL" id="CP049933">
    <property type="protein sequence ID" value="QIM17627.1"/>
    <property type="molecule type" value="Genomic_DNA"/>
</dbReference>
<keyword evidence="2" id="KW-0732">Signal</keyword>
<evidence type="ECO:0008006" key="5">
    <source>
        <dbReference type="Google" id="ProtNLM"/>
    </source>
</evidence>
<reference evidence="3 4" key="1">
    <citation type="submission" date="2020-03" db="EMBL/GenBank/DDBJ databases">
        <title>Leucobacter sp. nov., isolated from beetles.</title>
        <authorList>
            <person name="Hyun D.-W."/>
            <person name="Bae J.-W."/>
        </authorList>
    </citation>
    <scope>NUCLEOTIDE SEQUENCE [LARGE SCALE GENOMIC DNA]</scope>
    <source>
        <strain evidence="3 4">HDW9A</strain>
    </source>
</reference>
<proteinExistence type="predicted"/>
<feature type="region of interest" description="Disordered" evidence="1">
    <location>
        <begin position="168"/>
        <end position="189"/>
    </location>
</feature>
<dbReference type="RefSeq" id="WP_166328348.1">
    <property type="nucleotide sequence ID" value="NZ_CP049933.1"/>
</dbReference>
<name>A0ABX6JTM8_9MICO</name>
<sequence>MALIVGASVGTATVAQAASGVNISLSVLADGSPAWDDLDTDANGLANGIVRTSDTISYNWNILTDREAKGVKFEQRLPAGVTWDSGMASTNCAITEAGALLTCTMDLAKDASSSYTVVANVSNTVPRGTVIDTFLTTTIDDGSVQTSATVSTTVVAQPRVDLTVPAVAGTGLSTSPRASQVTSTPSTPV</sequence>
<organism evidence="3 4">
    <name type="scientific">Leucobacter coleopterorum</name>
    <dbReference type="NCBI Taxonomy" id="2714933"/>
    <lineage>
        <taxon>Bacteria</taxon>
        <taxon>Bacillati</taxon>
        <taxon>Actinomycetota</taxon>
        <taxon>Actinomycetes</taxon>
        <taxon>Micrococcales</taxon>
        <taxon>Microbacteriaceae</taxon>
        <taxon>Leucobacter</taxon>
    </lineage>
</organism>
<dbReference type="Proteomes" id="UP000503441">
    <property type="component" value="Chromosome"/>
</dbReference>
<accession>A0ABX6JTM8</accession>
<feature type="chain" id="PRO_5046995013" description="DUF11 domain-containing protein" evidence="2">
    <location>
        <begin position="18"/>
        <end position="189"/>
    </location>
</feature>
<gene>
    <name evidence="3" type="ORF">G7066_00905</name>
</gene>
<evidence type="ECO:0000313" key="3">
    <source>
        <dbReference type="EMBL" id="QIM17627.1"/>
    </source>
</evidence>
<keyword evidence="4" id="KW-1185">Reference proteome</keyword>